<dbReference type="EMBL" id="LCRH01000068">
    <property type="protein sequence ID" value="KKW31036.1"/>
    <property type="molecule type" value="Genomic_DNA"/>
</dbReference>
<feature type="transmembrane region" description="Helical" evidence="4">
    <location>
        <begin position="46"/>
        <end position="67"/>
    </location>
</feature>
<feature type="transmembrane region" description="Helical" evidence="4">
    <location>
        <begin position="294"/>
        <end position="312"/>
    </location>
</feature>
<keyword evidence="3 4" id="KW-0472">Membrane</keyword>
<feature type="transmembrane region" description="Helical" evidence="4">
    <location>
        <begin position="264"/>
        <end position="282"/>
    </location>
</feature>
<accession>A0A0G1XJ97</accession>
<dbReference type="Gene3D" id="1.20.1250.20">
    <property type="entry name" value="MFS general substrate transporter like domains"/>
    <property type="match status" value="1"/>
</dbReference>
<dbReference type="InterPro" id="IPR036259">
    <property type="entry name" value="MFS_trans_sf"/>
</dbReference>
<feature type="transmembrane region" description="Helical" evidence="4">
    <location>
        <begin position="12"/>
        <end position="34"/>
    </location>
</feature>
<comment type="caution">
    <text evidence="6">The sequence shown here is derived from an EMBL/GenBank/DDBJ whole genome shotgun (WGS) entry which is preliminary data.</text>
</comment>
<feature type="transmembrane region" description="Helical" evidence="4">
    <location>
        <begin position="105"/>
        <end position="126"/>
    </location>
</feature>
<feature type="domain" description="Major facilitator superfamily (MFS) profile" evidence="5">
    <location>
        <begin position="1"/>
        <end position="204"/>
    </location>
</feature>
<feature type="transmembrane region" description="Helical" evidence="4">
    <location>
        <begin position="181"/>
        <end position="200"/>
    </location>
</feature>
<organism evidence="6 7">
    <name type="scientific">Candidatus Uhrbacteria bacterium GW2011_GWA2_52_8d</name>
    <dbReference type="NCBI Taxonomy" id="1618979"/>
    <lineage>
        <taxon>Bacteria</taxon>
        <taxon>Candidatus Uhriibacteriota</taxon>
    </lineage>
</organism>
<keyword evidence="2 4" id="KW-1133">Transmembrane helix</keyword>
<dbReference type="AlphaFoldDB" id="A0A0G1XJ97"/>
<dbReference type="Proteomes" id="UP000034054">
    <property type="component" value="Unassembled WGS sequence"/>
</dbReference>
<reference evidence="6 7" key="1">
    <citation type="journal article" date="2015" name="Nature">
        <title>rRNA introns, odd ribosomes, and small enigmatic genomes across a large radiation of phyla.</title>
        <authorList>
            <person name="Brown C.T."/>
            <person name="Hug L.A."/>
            <person name="Thomas B.C."/>
            <person name="Sharon I."/>
            <person name="Castelle C.J."/>
            <person name="Singh A."/>
            <person name="Wilkins M.J."/>
            <person name="Williams K.H."/>
            <person name="Banfield J.F."/>
        </authorList>
    </citation>
    <scope>NUCLEOTIDE SEQUENCE [LARGE SCALE GENOMIC DNA]</scope>
</reference>
<dbReference type="PROSITE" id="PS50850">
    <property type="entry name" value="MFS"/>
    <property type="match status" value="1"/>
</dbReference>
<feature type="transmembrane region" description="Helical" evidence="4">
    <location>
        <begin position="318"/>
        <end position="344"/>
    </location>
</feature>
<evidence type="ECO:0000256" key="1">
    <source>
        <dbReference type="ARBA" id="ARBA00022692"/>
    </source>
</evidence>
<evidence type="ECO:0000256" key="3">
    <source>
        <dbReference type="ARBA" id="ARBA00023136"/>
    </source>
</evidence>
<evidence type="ECO:0000256" key="4">
    <source>
        <dbReference type="SAM" id="Phobius"/>
    </source>
</evidence>
<dbReference type="InterPro" id="IPR052528">
    <property type="entry name" value="Sugar_transport-like"/>
</dbReference>
<dbReference type="GO" id="GO:0022857">
    <property type="term" value="F:transmembrane transporter activity"/>
    <property type="evidence" value="ECO:0007669"/>
    <property type="project" value="InterPro"/>
</dbReference>
<evidence type="ECO:0000256" key="2">
    <source>
        <dbReference type="ARBA" id="ARBA00022989"/>
    </source>
</evidence>
<dbReference type="PANTHER" id="PTHR23526">
    <property type="entry name" value="INTEGRAL MEMBRANE TRANSPORT PROTEIN-RELATED"/>
    <property type="match status" value="1"/>
</dbReference>
<feature type="transmembrane region" description="Helical" evidence="4">
    <location>
        <begin position="79"/>
        <end position="99"/>
    </location>
</feature>
<gene>
    <name evidence="6" type="ORF">UY76_C0068G0005</name>
</gene>
<proteinExistence type="predicted"/>
<keyword evidence="1 4" id="KW-0812">Transmembrane</keyword>
<dbReference type="InterPro" id="IPR011701">
    <property type="entry name" value="MFS"/>
</dbReference>
<evidence type="ECO:0000313" key="6">
    <source>
        <dbReference type="EMBL" id="KKW31036.1"/>
    </source>
</evidence>
<dbReference type="SUPFAM" id="SSF103473">
    <property type="entry name" value="MFS general substrate transporter"/>
    <property type="match status" value="1"/>
</dbReference>
<dbReference type="Pfam" id="PF07690">
    <property type="entry name" value="MFS_1"/>
    <property type="match status" value="1"/>
</dbReference>
<feature type="transmembrane region" description="Helical" evidence="4">
    <location>
        <begin position="373"/>
        <end position="396"/>
    </location>
</feature>
<feature type="transmembrane region" description="Helical" evidence="4">
    <location>
        <begin position="351"/>
        <end position="367"/>
    </location>
</feature>
<evidence type="ECO:0000259" key="5">
    <source>
        <dbReference type="PROSITE" id="PS50850"/>
    </source>
</evidence>
<protein>
    <submittedName>
        <fullName evidence="6">Nitrate/nitrite transporter</fullName>
    </submittedName>
</protein>
<sequence length="410" mass="44620">MEEAVVQKRNFTAFLIHALFLALTLNFIDINTVVPSMLSQAGGTAVHMGILSAIMIGGTKFMQLVFAGMIVPLRKKKPALLVGIYIRVAALLVLGLFLGNLGGEAFWKVWTIILVMTIFSFSGAYANISYTDIMGKVILPEKRKKLLVVKQLISSVGVIVSALLVKVILSQVSYPANYSLLFLLAGLLLLLGTIGFWMILEPAAPAPARTPLREKYREFWNVLKDDPNFRKYLFLINTSGVIVSTLPFLLLYGRSRFPVDGGMTGTFLLVQMVGALGANIALTLFSKGQRYRSMIYLFVIVSASTPLVALLLPATPLWYSLVFLLSGISFTISQIVSSGVLLEISTNENRAVYTGLSGAGSIMQVVYPLLAGYLVGVIGFPAVFIMTSLYIVLGLYAAKTIHCERLVGAN</sequence>
<evidence type="ECO:0000313" key="7">
    <source>
        <dbReference type="Proteomes" id="UP000034054"/>
    </source>
</evidence>
<dbReference type="InterPro" id="IPR020846">
    <property type="entry name" value="MFS_dom"/>
</dbReference>
<feature type="transmembrane region" description="Helical" evidence="4">
    <location>
        <begin position="232"/>
        <end position="252"/>
    </location>
</feature>
<dbReference type="PANTHER" id="PTHR23526:SF1">
    <property type="entry name" value="MAJOR FACILITATOR SUPERFAMILY MFS_1"/>
    <property type="match status" value="1"/>
</dbReference>
<feature type="transmembrane region" description="Helical" evidence="4">
    <location>
        <begin position="147"/>
        <end position="169"/>
    </location>
</feature>
<name>A0A0G1XJ97_9BACT</name>